<dbReference type="InterPro" id="IPR036179">
    <property type="entry name" value="Ig-like_dom_sf"/>
</dbReference>
<gene>
    <name evidence="15" type="ORF">Q7C36_011026</name>
</gene>
<evidence type="ECO:0000256" key="12">
    <source>
        <dbReference type="SAM" id="Phobius"/>
    </source>
</evidence>
<keyword evidence="16" id="KW-1185">Reference proteome</keyword>
<dbReference type="InterPro" id="IPR013106">
    <property type="entry name" value="Ig_V-set"/>
</dbReference>
<dbReference type="GO" id="GO:0042102">
    <property type="term" value="P:positive regulation of T cell proliferation"/>
    <property type="evidence" value="ECO:0007669"/>
    <property type="project" value="TreeGrafter"/>
</dbReference>
<dbReference type="InterPro" id="IPR013783">
    <property type="entry name" value="Ig-like_fold"/>
</dbReference>
<dbReference type="InterPro" id="IPR003599">
    <property type="entry name" value="Ig_sub"/>
</dbReference>
<protein>
    <recommendedName>
        <fullName evidence="14">Ig-like domain-containing protein</fullName>
    </recommendedName>
</protein>
<name>A0AA88MW08_TACVA</name>
<keyword evidence="4 13" id="KW-0732">Signal</keyword>
<evidence type="ECO:0000259" key="14">
    <source>
        <dbReference type="PROSITE" id="PS50835"/>
    </source>
</evidence>
<evidence type="ECO:0000256" key="9">
    <source>
        <dbReference type="ARBA" id="ARBA00023180"/>
    </source>
</evidence>
<dbReference type="Pfam" id="PF07686">
    <property type="entry name" value="V-set"/>
    <property type="match status" value="2"/>
</dbReference>
<dbReference type="SMART" id="SM00409">
    <property type="entry name" value="IG"/>
    <property type="match status" value="2"/>
</dbReference>
<comment type="caution">
    <text evidence="15">The sequence shown here is derived from an EMBL/GenBank/DDBJ whole genome shotgun (WGS) entry which is preliminary data.</text>
</comment>
<reference evidence="15" key="1">
    <citation type="submission" date="2023-08" db="EMBL/GenBank/DDBJ databases">
        <title>Pelteobagrus vachellii genome.</title>
        <authorList>
            <person name="Liu H."/>
        </authorList>
    </citation>
    <scope>NUCLEOTIDE SEQUENCE</scope>
    <source>
        <strain evidence="15">PRFRI_2022a</strain>
        <tissue evidence="15">Muscle</tissue>
    </source>
</reference>
<dbReference type="InterPro" id="IPR051713">
    <property type="entry name" value="T-cell_Activation_Regulation"/>
</dbReference>
<evidence type="ECO:0000313" key="15">
    <source>
        <dbReference type="EMBL" id="KAK2846172.1"/>
    </source>
</evidence>
<evidence type="ECO:0000256" key="3">
    <source>
        <dbReference type="ARBA" id="ARBA00022692"/>
    </source>
</evidence>
<sequence>MLVCFYLLLLLHITEGCSLKGNGETEQITAYTGDSVLLPCSCTELHSKPETFTWKKSTNNWAQISPESDEYKERFQLVNDHSSGNLSLLISQLTENDGGVYRCGVKWDEYRDISLTVKGCRLNQQTVYVTGIMGQSVLLPCSCSELQAKPHTFRWSFNKGSDHIKIFPKEQTNLYTDRVQVFNDHPPGNLSLLISHLTVGDGGWYRCEIGEMTKDIYLTLEVTRETPSKSTPKNKPDVINTTPTLMDNEKRFETDEDSNQSPPYNRVVIISSSVAAVLLLLLILGGVMYWKYRGQRRGQTKISDGQTGQRTHQKKQDINEPLNLTVTSDPTYEAVHKQNDSDVLYAAINPETKHKKAEDKNDSEVLYAVINPESKLKKAVAKDDVTYSSVACNNTVRAANSPVTSEDTTLYASIKTN</sequence>
<dbReference type="Proteomes" id="UP001187315">
    <property type="component" value="Unassembled WGS sequence"/>
</dbReference>
<keyword evidence="9" id="KW-0325">Glycoprotein</keyword>
<evidence type="ECO:0000313" key="16">
    <source>
        <dbReference type="Proteomes" id="UP001187315"/>
    </source>
</evidence>
<feature type="region of interest" description="Disordered" evidence="11">
    <location>
        <begin position="298"/>
        <end position="317"/>
    </location>
</feature>
<keyword evidence="10" id="KW-0393">Immunoglobulin domain</keyword>
<dbReference type="GO" id="GO:0007166">
    <property type="term" value="P:cell surface receptor signaling pathway"/>
    <property type="evidence" value="ECO:0007669"/>
    <property type="project" value="TreeGrafter"/>
</dbReference>
<proteinExistence type="predicted"/>
<dbReference type="GO" id="GO:0042130">
    <property type="term" value="P:negative regulation of T cell proliferation"/>
    <property type="evidence" value="ECO:0007669"/>
    <property type="project" value="TreeGrafter"/>
</dbReference>
<evidence type="ECO:0000256" key="6">
    <source>
        <dbReference type="ARBA" id="ARBA00023136"/>
    </source>
</evidence>
<evidence type="ECO:0000256" key="11">
    <source>
        <dbReference type="SAM" id="MobiDB-lite"/>
    </source>
</evidence>
<evidence type="ECO:0000256" key="4">
    <source>
        <dbReference type="ARBA" id="ARBA00022729"/>
    </source>
</evidence>
<dbReference type="GO" id="GO:0009897">
    <property type="term" value="C:external side of plasma membrane"/>
    <property type="evidence" value="ECO:0007669"/>
    <property type="project" value="TreeGrafter"/>
</dbReference>
<feature type="compositionally biased region" description="Polar residues" evidence="11">
    <location>
        <begin position="300"/>
        <end position="310"/>
    </location>
</feature>
<dbReference type="PROSITE" id="PS50835">
    <property type="entry name" value="IG_LIKE"/>
    <property type="match status" value="2"/>
</dbReference>
<dbReference type="PANTHER" id="PTHR25466">
    <property type="entry name" value="T-LYMPHOCYTE ACTIVATION ANTIGEN"/>
    <property type="match status" value="1"/>
</dbReference>
<dbReference type="InterPro" id="IPR007110">
    <property type="entry name" value="Ig-like_dom"/>
</dbReference>
<evidence type="ECO:0000256" key="8">
    <source>
        <dbReference type="ARBA" id="ARBA00023170"/>
    </source>
</evidence>
<dbReference type="SUPFAM" id="SSF48726">
    <property type="entry name" value="Immunoglobulin"/>
    <property type="match status" value="2"/>
</dbReference>
<dbReference type="GO" id="GO:0031295">
    <property type="term" value="P:T cell costimulation"/>
    <property type="evidence" value="ECO:0007669"/>
    <property type="project" value="TreeGrafter"/>
</dbReference>
<evidence type="ECO:0000256" key="5">
    <source>
        <dbReference type="ARBA" id="ARBA00022989"/>
    </source>
</evidence>
<evidence type="ECO:0000256" key="13">
    <source>
        <dbReference type="SAM" id="SignalP"/>
    </source>
</evidence>
<organism evidence="15 16">
    <name type="scientific">Tachysurus vachellii</name>
    <name type="common">Darkbarbel catfish</name>
    <name type="synonym">Pelteobagrus vachellii</name>
    <dbReference type="NCBI Taxonomy" id="175792"/>
    <lineage>
        <taxon>Eukaryota</taxon>
        <taxon>Metazoa</taxon>
        <taxon>Chordata</taxon>
        <taxon>Craniata</taxon>
        <taxon>Vertebrata</taxon>
        <taxon>Euteleostomi</taxon>
        <taxon>Actinopterygii</taxon>
        <taxon>Neopterygii</taxon>
        <taxon>Teleostei</taxon>
        <taxon>Ostariophysi</taxon>
        <taxon>Siluriformes</taxon>
        <taxon>Bagridae</taxon>
        <taxon>Tachysurus</taxon>
    </lineage>
</organism>
<comment type="subcellular location">
    <subcellularLocation>
        <location evidence="1">Cell membrane</location>
        <topology evidence="1">Single-pass type I membrane protein</topology>
    </subcellularLocation>
</comment>
<dbReference type="GO" id="GO:0071222">
    <property type="term" value="P:cellular response to lipopolysaccharide"/>
    <property type="evidence" value="ECO:0007669"/>
    <property type="project" value="TreeGrafter"/>
</dbReference>
<dbReference type="SMART" id="SM00406">
    <property type="entry name" value="IGv"/>
    <property type="match status" value="2"/>
</dbReference>
<dbReference type="AlphaFoldDB" id="A0AA88MW08"/>
<dbReference type="GO" id="GO:0006955">
    <property type="term" value="P:immune response"/>
    <property type="evidence" value="ECO:0007669"/>
    <property type="project" value="TreeGrafter"/>
</dbReference>
<feature type="chain" id="PRO_5041697468" description="Ig-like domain-containing protein" evidence="13">
    <location>
        <begin position="17"/>
        <end position="417"/>
    </location>
</feature>
<dbReference type="PANTHER" id="PTHR25466:SF14">
    <property type="entry name" value="BUTYROPHILIN SUBFAMILY 2 MEMBER A2-LIKE-RELATED"/>
    <property type="match status" value="1"/>
</dbReference>
<keyword evidence="6 12" id="KW-0472">Membrane</keyword>
<dbReference type="Gene3D" id="2.60.40.10">
    <property type="entry name" value="Immunoglobulins"/>
    <property type="match status" value="2"/>
</dbReference>
<keyword evidence="7" id="KW-1015">Disulfide bond</keyword>
<keyword evidence="2" id="KW-1003">Cell membrane</keyword>
<feature type="domain" description="Ig-like" evidence="14">
    <location>
        <begin position="33"/>
        <end position="114"/>
    </location>
</feature>
<dbReference type="EMBL" id="JAVHJS010000010">
    <property type="protein sequence ID" value="KAK2846172.1"/>
    <property type="molecule type" value="Genomic_DNA"/>
</dbReference>
<evidence type="ECO:0000256" key="2">
    <source>
        <dbReference type="ARBA" id="ARBA00022475"/>
    </source>
</evidence>
<keyword evidence="5 12" id="KW-1133">Transmembrane helix</keyword>
<feature type="signal peptide" evidence="13">
    <location>
        <begin position="1"/>
        <end position="16"/>
    </location>
</feature>
<keyword evidence="3 12" id="KW-0812">Transmembrane</keyword>
<keyword evidence="8" id="KW-0675">Receptor</keyword>
<accession>A0AA88MW08</accession>
<feature type="domain" description="Ig-like" evidence="14">
    <location>
        <begin position="134"/>
        <end position="223"/>
    </location>
</feature>
<feature type="transmembrane region" description="Helical" evidence="12">
    <location>
        <begin position="267"/>
        <end position="290"/>
    </location>
</feature>
<evidence type="ECO:0000256" key="10">
    <source>
        <dbReference type="ARBA" id="ARBA00023319"/>
    </source>
</evidence>
<evidence type="ECO:0000256" key="7">
    <source>
        <dbReference type="ARBA" id="ARBA00023157"/>
    </source>
</evidence>
<evidence type="ECO:0000256" key="1">
    <source>
        <dbReference type="ARBA" id="ARBA00004251"/>
    </source>
</evidence>